<dbReference type="PROSITE" id="PS00745">
    <property type="entry name" value="RF_PROK_I"/>
    <property type="match status" value="1"/>
</dbReference>
<dbReference type="Gene3D" id="3.30.70.1660">
    <property type="match status" value="1"/>
</dbReference>
<protein>
    <recommendedName>
        <fullName evidence="3 7">Peptide chain release factor 2</fullName>
        <shortName evidence="7">RF-2</shortName>
    </recommendedName>
</protein>
<dbReference type="SUPFAM" id="SSF75620">
    <property type="entry name" value="Release factor"/>
    <property type="match status" value="1"/>
</dbReference>
<evidence type="ECO:0000256" key="8">
    <source>
        <dbReference type="SAM" id="Coils"/>
    </source>
</evidence>
<evidence type="ECO:0000256" key="5">
    <source>
        <dbReference type="ARBA" id="ARBA00022490"/>
    </source>
</evidence>
<comment type="similarity">
    <text evidence="2 7">Belongs to the prokaryotic/mitochondrial release factor family.</text>
</comment>
<dbReference type="RefSeq" id="WP_124235374.1">
    <property type="nucleotide sequence ID" value="NZ_JBHUFI010000007.1"/>
</dbReference>
<feature type="modified residue" description="N5-methylglutamine" evidence="7">
    <location>
        <position position="251"/>
    </location>
</feature>
<dbReference type="SMART" id="SM00937">
    <property type="entry name" value="PCRF"/>
    <property type="match status" value="1"/>
</dbReference>
<dbReference type="AlphaFoldDB" id="A0A3N6WRZ7"/>
<organism evidence="10 11">
    <name type="scientific">Aeromicrobium camelliae</name>
    <dbReference type="NCBI Taxonomy" id="1538144"/>
    <lineage>
        <taxon>Bacteria</taxon>
        <taxon>Bacillati</taxon>
        <taxon>Actinomycetota</taxon>
        <taxon>Actinomycetes</taxon>
        <taxon>Propionibacteriales</taxon>
        <taxon>Nocardioidaceae</taxon>
        <taxon>Aeromicrobium</taxon>
    </lineage>
</organism>
<comment type="subcellular location">
    <subcellularLocation>
        <location evidence="7">Cytoplasm</location>
    </subcellularLocation>
</comment>
<dbReference type="PANTHER" id="PTHR43116:SF3">
    <property type="entry name" value="CLASS I PEPTIDE CHAIN RELEASE FACTOR"/>
    <property type="match status" value="1"/>
</dbReference>
<evidence type="ECO:0000256" key="3">
    <source>
        <dbReference type="ARBA" id="ARBA00019192"/>
    </source>
</evidence>
<dbReference type="InterPro" id="IPR004374">
    <property type="entry name" value="PrfB"/>
</dbReference>
<keyword evidence="6 7" id="KW-0648">Protein biosynthesis</keyword>
<comment type="caution">
    <text evidence="10">The sequence shown here is derived from an EMBL/GenBank/DDBJ whole genome shotgun (WGS) entry which is preliminary data.</text>
</comment>
<dbReference type="HAMAP" id="MF_00094">
    <property type="entry name" value="Rel_fac_2"/>
    <property type="match status" value="1"/>
</dbReference>
<dbReference type="FunFam" id="3.30.160.20:FF:000010">
    <property type="entry name" value="Peptide chain release factor 2"/>
    <property type="match status" value="1"/>
</dbReference>
<dbReference type="NCBIfam" id="TIGR00020">
    <property type="entry name" value="prfB"/>
    <property type="match status" value="1"/>
</dbReference>
<evidence type="ECO:0000256" key="4">
    <source>
        <dbReference type="ARBA" id="ARBA00022481"/>
    </source>
</evidence>
<dbReference type="GO" id="GO:0016149">
    <property type="term" value="F:translation release factor activity, codon specific"/>
    <property type="evidence" value="ECO:0007669"/>
    <property type="project" value="UniProtKB-UniRule"/>
</dbReference>
<dbReference type="OrthoDB" id="9806673at2"/>
<name>A0A3N6WRZ7_9ACTN</name>
<dbReference type="InterPro" id="IPR000352">
    <property type="entry name" value="Pep_chain_release_fac_I"/>
</dbReference>
<dbReference type="GO" id="GO:0005737">
    <property type="term" value="C:cytoplasm"/>
    <property type="evidence" value="ECO:0007669"/>
    <property type="project" value="UniProtKB-SubCell"/>
</dbReference>
<dbReference type="InterPro" id="IPR045853">
    <property type="entry name" value="Pep_chain_release_fac_I_sf"/>
</dbReference>
<dbReference type="Gene3D" id="3.30.160.20">
    <property type="match status" value="1"/>
</dbReference>
<evidence type="ECO:0000313" key="10">
    <source>
        <dbReference type="EMBL" id="RQN10179.1"/>
    </source>
</evidence>
<dbReference type="Pfam" id="PF00472">
    <property type="entry name" value="RF-1"/>
    <property type="match status" value="1"/>
</dbReference>
<accession>A0A3N6WRZ7</accession>
<evidence type="ECO:0000256" key="6">
    <source>
        <dbReference type="ARBA" id="ARBA00022917"/>
    </source>
</evidence>
<comment type="PTM">
    <text evidence="7">Methylated by PrmC. Methylation increases the termination efficiency of RF2.</text>
</comment>
<gene>
    <name evidence="7 10" type="primary">prfB</name>
    <name evidence="10" type="ORF">EHW97_01440</name>
</gene>
<feature type="domain" description="Prokaryotic-type class I peptide chain release factors" evidence="9">
    <location>
        <begin position="244"/>
        <end position="260"/>
    </location>
</feature>
<dbReference type="EMBL" id="RQJX01000001">
    <property type="protein sequence ID" value="RQN10179.1"/>
    <property type="molecule type" value="Genomic_DNA"/>
</dbReference>
<comment type="function">
    <text evidence="1 7">Peptide chain release factor 2 directs the termination of translation in response to the peptide chain termination codons UGA and UAA.</text>
</comment>
<dbReference type="PANTHER" id="PTHR43116">
    <property type="entry name" value="PEPTIDE CHAIN RELEASE FACTOR 2"/>
    <property type="match status" value="1"/>
</dbReference>
<evidence type="ECO:0000313" key="11">
    <source>
        <dbReference type="Proteomes" id="UP000275225"/>
    </source>
</evidence>
<evidence type="ECO:0000259" key="9">
    <source>
        <dbReference type="PROSITE" id="PS00745"/>
    </source>
</evidence>
<evidence type="ECO:0000256" key="2">
    <source>
        <dbReference type="ARBA" id="ARBA00010835"/>
    </source>
</evidence>
<dbReference type="Pfam" id="PF03462">
    <property type="entry name" value="PCRF"/>
    <property type="match status" value="1"/>
</dbReference>
<keyword evidence="4 7" id="KW-0488">Methylation</keyword>
<dbReference type="Proteomes" id="UP000275225">
    <property type="component" value="Unassembled WGS sequence"/>
</dbReference>
<keyword evidence="11" id="KW-1185">Reference proteome</keyword>
<keyword evidence="8" id="KW-0175">Coiled coil</keyword>
<dbReference type="Gene3D" id="1.20.58.410">
    <property type="entry name" value="Release factor"/>
    <property type="match status" value="1"/>
</dbReference>
<sequence>MALPDLSERLKHLDATLTSIEKVLDLDKLRAEIADLQEQVGAPDLWDDQANAQRVTGRLSALQAELERATNLRQRLDDVEVLLELAAEEGDEDSRAEAEAEINRLAGSIESLEVRTLLSGEFDEREALVTIRSGAGGVDAADFAEMLQRMYIRWAERHEYPVEVYDTSYAEEAGLKSTTFAVKAPYAYGTLSVESGTHRLVRISPFDNQGRRQTSFAAVEVVPVLEETDEIDIPDEEIRVDVYRSSGPGGQSVNTTDSAVRLTHIPTGVVVSCQNEKSQLQNKASAMVILKAKLLALKKAEERAQLDELRGDVQASWGDQMRNYVLNPYQMVKDLRTEYETGNTQAVLDGEIDDFIEAGIRWRRGQSLN</sequence>
<evidence type="ECO:0000256" key="7">
    <source>
        <dbReference type="HAMAP-Rule" id="MF_00094"/>
    </source>
</evidence>
<keyword evidence="5 7" id="KW-0963">Cytoplasm</keyword>
<reference evidence="10 11" key="1">
    <citation type="submission" date="2018-11" db="EMBL/GenBank/DDBJ databases">
        <authorList>
            <person name="Li F."/>
        </authorList>
    </citation>
    <scope>NUCLEOTIDE SEQUENCE [LARGE SCALE GENOMIC DNA]</scope>
    <source>
        <strain evidence="10 11">YS17T</strain>
    </source>
</reference>
<dbReference type="InterPro" id="IPR005139">
    <property type="entry name" value="PCRF"/>
</dbReference>
<evidence type="ECO:0000256" key="1">
    <source>
        <dbReference type="ARBA" id="ARBA00002613"/>
    </source>
</evidence>
<feature type="coiled-coil region" evidence="8">
    <location>
        <begin position="19"/>
        <end position="115"/>
    </location>
</feature>
<proteinExistence type="inferred from homology"/>